<evidence type="ECO:0000256" key="1">
    <source>
        <dbReference type="SAM" id="Phobius"/>
    </source>
</evidence>
<feature type="transmembrane region" description="Helical" evidence="1">
    <location>
        <begin position="26"/>
        <end position="44"/>
    </location>
</feature>
<comment type="caution">
    <text evidence="2">The sequence shown here is derived from an EMBL/GenBank/DDBJ whole genome shotgun (WGS) entry which is preliminary data.</text>
</comment>
<dbReference type="RefSeq" id="WP_150379661.1">
    <property type="nucleotide sequence ID" value="NZ_RZUH01000007.1"/>
</dbReference>
<keyword evidence="1" id="KW-0812">Transmembrane</keyword>
<sequence length="69" mass="7574">MNQHGRHSSGYMTPDGSRARLKEQRILLTGFLLMLVSLILLLAFPGTIWSLTGIILIPTPLMIAGLITN</sequence>
<dbReference type="AlphaFoldDB" id="A0A5M9ZJY0"/>
<accession>A0A5M9ZJY0</accession>
<keyword evidence="1" id="KW-1133">Transmembrane helix</keyword>
<reference evidence="2 3" key="1">
    <citation type="journal article" date="2019" name="Syst. Appl. Microbiol.">
        <title>Characterization of Bifidobacterium species in feaces of the Egyptian fruit bat: Description of B. vespertilionis sp. nov. and B. rousetti sp. nov.</title>
        <authorList>
            <person name="Modesto M."/>
            <person name="Satti M."/>
            <person name="Watanabe K."/>
            <person name="Puglisi E."/>
            <person name="Morelli L."/>
            <person name="Huang C.-H."/>
            <person name="Liou J.-S."/>
            <person name="Miyashita M."/>
            <person name="Tamura T."/>
            <person name="Saito S."/>
            <person name="Mori K."/>
            <person name="Huang L."/>
            <person name="Sciavilla P."/>
            <person name="Sandri C."/>
            <person name="Spiezio C."/>
            <person name="Vitali F."/>
            <person name="Cavalieri D."/>
            <person name="Perpetuini G."/>
            <person name="Tofalo R."/>
            <person name="Bonetti A."/>
            <person name="Arita M."/>
            <person name="Mattarelli P."/>
        </authorList>
    </citation>
    <scope>NUCLEOTIDE SEQUENCE [LARGE SCALE GENOMIC DNA]</scope>
    <source>
        <strain evidence="2 3">RST17</strain>
    </source>
</reference>
<keyword evidence="1" id="KW-0472">Membrane</keyword>
<evidence type="ECO:0000313" key="2">
    <source>
        <dbReference type="EMBL" id="KAA8827192.1"/>
    </source>
</evidence>
<feature type="transmembrane region" description="Helical" evidence="1">
    <location>
        <begin position="50"/>
        <end position="68"/>
    </location>
</feature>
<proteinExistence type="predicted"/>
<evidence type="ECO:0000313" key="3">
    <source>
        <dbReference type="Proteomes" id="UP000410049"/>
    </source>
</evidence>
<name>A0A5M9ZJY0_9BIFI</name>
<dbReference type="Proteomes" id="UP000410049">
    <property type="component" value="Unassembled WGS sequence"/>
</dbReference>
<gene>
    <name evidence="2" type="ORF">EMO91_09065</name>
</gene>
<organism evidence="2 3">
    <name type="scientific">Bifidobacterium myosotis</name>
    <dbReference type="NCBI Taxonomy" id="1630166"/>
    <lineage>
        <taxon>Bacteria</taxon>
        <taxon>Bacillati</taxon>
        <taxon>Actinomycetota</taxon>
        <taxon>Actinomycetes</taxon>
        <taxon>Bifidobacteriales</taxon>
        <taxon>Bifidobacteriaceae</taxon>
        <taxon>Bifidobacterium</taxon>
    </lineage>
</organism>
<protein>
    <submittedName>
        <fullName evidence="2">Uncharacterized protein</fullName>
    </submittedName>
</protein>
<dbReference type="EMBL" id="RZUH01000007">
    <property type="protein sequence ID" value="KAA8827192.1"/>
    <property type="molecule type" value="Genomic_DNA"/>
</dbReference>